<gene>
    <name evidence="1" type="ORF">EZS28_017143</name>
</gene>
<sequence>MDDLELPTEEQMQAMKEEIDKVMQEEVKQKEFEQLQEKLTPHIEKLILKLLTYFSQYFRAKEYKFDPSGLVSINTQQEIVGKKIFDQFSIKDGTSQQLLLANGETSDIGDYLPKQFPHALGQMIIEPDNDIRNQGLRIMKNKNNWDSFVLTGCNTDPTNTDGVWKMGSTSSQFRIQKQEDQAYDYKGLIIDFDCTSLKFNNQLVSPLPTPPVEQAIKQSLVRGMYESFVWGQVTTYNGRGYISIQVTHNNPDATTQNPYTLFSIFNDAAKPQFTGTPFTISLNAVMFATKNIGYTICWNGAIPIDCYIDVDGHVRINTLCQLLLPNNYCVQVCDSYALHNQSS</sequence>
<dbReference type="EMBL" id="SNRW01004418">
    <property type="protein sequence ID" value="KAA6387333.1"/>
    <property type="molecule type" value="Genomic_DNA"/>
</dbReference>
<accession>A0A5J4VYA6</accession>
<evidence type="ECO:0000313" key="2">
    <source>
        <dbReference type="Proteomes" id="UP000324800"/>
    </source>
</evidence>
<comment type="caution">
    <text evidence="1">The sequence shown here is derived from an EMBL/GenBank/DDBJ whole genome shotgun (WGS) entry which is preliminary data.</text>
</comment>
<organism evidence="1 2">
    <name type="scientific">Streblomastix strix</name>
    <dbReference type="NCBI Taxonomy" id="222440"/>
    <lineage>
        <taxon>Eukaryota</taxon>
        <taxon>Metamonada</taxon>
        <taxon>Preaxostyla</taxon>
        <taxon>Oxymonadida</taxon>
        <taxon>Streblomastigidae</taxon>
        <taxon>Streblomastix</taxon>
    </lineage>
</organism>
<reference evidence="1 2" key="1">
    <citation type="submission" date="2019-03" db="EMBL/GenBank/DDBJ databases">
        <title>Single cell metagenomics reveals metabolic interactions within the superorganism composed of flagellate Streblomastix strix and complex community of Bacteroidetes bacteria on its surface.</title>
        <authorList>
            <person name="Treitli S.C."/>
            <person name="Kolisko M."/>
            <person name="Husnik F."/>
            <person name="Keeling P."/>
            <person name="Hampl V."/>
        </authorList>
    </citation>
    <scope>NUCLEOTIDE SEQUENCE [LARGE SCALE GENOMIC DNA]</scope>
    <source>
        <strain evidence="1">ST1C</strain>
    </source>
</reference>
<dbReference type="Proteomes" id="UP000324800">
    <property type="component" value="Unassembled WGS sequence"/>
</dbReference>
<dbReference type="AlphaFoldDB" id="A0A5J4VYA6"/>
<protein>
    <submittedName>
        <fullName evidence="1">Uncharacterized protein</fullName>
    </submittedName>
</protein>
<proteinExistence type="predicted"/>
<name>A0A5J4VYA6_9EUKA</name>
<evidence type="ECO:0000313" key="1">
    <source>
        <dbReference type="EMBL" id="KAA6387333.1"/>
    </source>
</evidence>